<dbReference type="EMBL" id="JACHMG010000001">
    <property type="protein sequence ID" value="MBB4688961.1"/>
    <property type="molecule type" value="Genomic_DNA"/>
</dbReference>
<keyword evidence="2" id="KW-0812">Transmembrane</keyword>
<feature type="region of interest" description="Disordered" evidence="1">
    <location>
        <begin position="334"/>
        <end position="353"/>
    </location>
</feature>
<feature type="transmembrane region" description="Helical" evidence="2">
    <location>
        <begin position="6"/>
        <end position="22"/>
    </location>
</feature>
<sequence>MDALRAVLFALSAIASYAALLYKLTAIRRSWRDWAYVAIMSTLILQCLTFTLGALSIDVSLFGVPNLTILLLHLVAVAYCISAQIMMLLWANPLSAVRRRVRAWLLSAAALCVVLGVLFSIGNRPGTPSTEFSSGSKDPVILTYLLLFIVSQAVPCVTIYRQCLPYARGTTNPWLRRAMRMLAAGAVVLFLYCAARTVNILSPALGLHLGAWTLAASVFSVLGIVVVSTALTMPSWGGHVSNALSWRRNLRSYRALYPLWQSLYESTPDIALEPPAPRGSARRWSDLHYLLHRRVIEIRDGWRALRPYMDRTDPAPETPAEQAATEARRIKRALRAKDSGSAPEVSQDTGAFGDHDAKTFAAEVSWLTRVSAAYARLD</sequence>
<dbReference type="NCBIfam" id="NF042915">
    <property type="entry name" value="MAB_1171c_fam"/>
    <property type="match status" value="1"/>
</dbReference>
<dbReference type="AlphaFoldDB" id="A0A840J1K0"/>
<feature type="transmembrane region" description="Helical" evidence="2">
    <location>
        <begin position="103"/>
        <end position="121"/>
    </location>
</feature>
<keyword evidence="2" id="KW-0472">Membrane</keyword>
<feature type="transmembrane region" description="Helical" evidence="2">
    <location>
        <begin position="211"/>
        <end position="231"/>
    </location>
</feature>
<dbReference type="Pfam" id="PF20182">
    <property type="entry name" value="DUF6545"/>
    <property type="match status" value="1"/>
</dbReference>
<gene>
    <name evidence="4" type="ORF">BJY18_006446</name>
</gene>
<feature type="transmembrane region" description="Helical" evidence="2">
    <location>
        <begin position="141"/>
        <end position="160"/>
    </location>
</feature>
<accession>A0A840J1K0</accession>
<evidence type="ECO:0000313" key="5">
    <source>
        <dbReference type="Proteomes" id="UP000581769"/>
    </source>
</evidence>
<feature type="transmembrane region" description="Helical" evidence="2">
    <location>
        <begin position="181"/>
        <end position="205"/>
    </location>
</feature>
<name>A0A840J1K0_9PSEU</name>
<evidence type="ECO:0000259" key="3">
    <source>
        <dbReference type="Pfam" id="PF20182"/>
    </source>
</evidence>
<dbReference type="RefSeq" id="WP_184783571.1">
    <property type="nucleotide sequence ID" value="NZ_JACHMG010000001.1"/>
</dbReference>
<reference evidence="4 5" key="1">
    <citation type="submission" date="2020-08" db="EMBL/GenBank/DDBJ databases">
        <title>Sequencing the genomes of 1000 actinobacteria strains.</title>
        <authorList>
            <person name="Klenk H.-P."/>
        </authorList>
    </citation>
    <scope>NUCLEOTIDE SEQUENCE [LARGE SCALE GENOMIC DNA]</scope>
    <source>
        <strain evidence="4 5">DSM 45859</strain>
    </source>
</reference>
<keyword evidence="5" id="KW-1185">Reference proteome</keyword>
<comment type="caution">
    <text evidence="4">The sequence shown here is derived from an EMBL/GenBank/DDBJ whole genome shotgun (WGS) entry which is preliminary data.</text>
</comment>
<dbReference type="InterPro" id="IPR046675">
    <property type="entry name" value="DUF6545"/>
</dbReference>
<evidence type="ECO:0000256" key="2">
    <source>
        <dbReference type="SAM" id="Phobius"/>
    </source>
</evidence>
<feature type="domain" description="DUF6545" evidence="3">
    <location>
        <begin position="246"/>
        <end position="375"/>
    </location>
</feature>
<protein>
    <recommendedName>
        <fullName evidence="3">DUF6545 domain-containing protein</fullName>
    </recommendedName>
</protein>
<dbReference type="InterPro" id="IPR050039">
    <property type="entry name" value="MAB_1171c-like"/>
</dbReference>
<organism evidence="4 5">
    <name type="scientific">Amycolatopsis jiangsuensis</name>
    <dbReference type="NCBI Taxonomy" id="1181879"/>
    <lineage>
        <taxon>Bacteria</taxon>
        <taxon>Bacillati</taxon>
        <taxon>Actinomycetota</taxon>
        <taxon>Actinomycetes</taxon>
        <taxon>Pseudonocardiales</taxon>
        <taxon>Pseudonocardiaceae</taxon>
        <taxon>Amycolatopsis</taxon>
    </lineage>
</organism>
<feature type="transmembrane region" description="Helical" evidence="2">
    <location>
        <begin position="34"/>
        <end position="57"/>
    </location>
</feature>
<evidence type="ECO:0000313" key="4">
    <source>
        <dbReference type="EMBL" id="MBB4688961.1"/>
    </source>
</evidence>
<dbReference type="Proteomes" id="UP000581769">
    <property type="component" value="Unassembled WGS sequence"/>
</dbReference>
<keyword evidence="2" id="KW-1133">Transmembrane helix</keyword>
<proteinExistence type="predicted"/>
<feature type="transmembrane region" description="Helical" evidence="2">
    <location>
        <begin position="69"/>
        <end position="91"/>
    </location>
</feature>
<evidence type="ECO:0000256" key="1">
    <source>
        <dbReference type="SAM" id="MobiDB-lite"/>
    </source>
</evidence>